<feature type="signal peptide" evidence="3">
    <location>
        <begin position="1"/>
        <end position="22"/>
    </location>
</feature>
<evidence type="ECO:0000256" key="3">
    <source>
        <dbReference type="SAM" id="SignalP"/>
    </source>
</evidence>
<keyword evidence="6" id="KW-1185">Reference proteome</keyword>
<feature type="coiled-coil region" evidence="1">
    <location>
        <begin position="433"/>
        <end position="467"/>
    </location>
</feature>
<feature type="compositionally biased region" description="Basic and acidic residues" evidence="2">
    <location>
        <begin position="704"/>
        <end position="718"/>
    </location>
</feature>
<name>A0ABW2ES28_9GAMM</name>
<dbReference type="NCBIfam" id="TIGR03505">
    <property type="entry name" value="FimV_core"/>
    <property type="match status" value="1"/>
</dbReference>
<evidence type="ECO:0000256" key="2">
    <source>
        <dbReference type="SAM" id="MobiDB-lite"/>
    </source>
</evidence>
<accession>A0ABW2ES28</accession>
<dbReference type="Proteomes" id="UP001596411">
    <property type="component" value="Unassembled WGS sequence"/>
</dbReference>
<evidence type="ECO:0000259" key="4">
    <source>
        <dbReference type="Pfam" id="PF25800"/>
    </source>
</evidence>
<dbReference type="InterPro" id="IPR020012">
    <property type="entry name" value="LysM_FimV"/>
</dbReference>
<dbReference type="Pfam" id="PF14559">
    <property type="entry name" value="TPR_19"/>
    <property type="match status" value="1"/>
</dbReference>
<comment type="caution">
    <text evidence="5">The sequence shown here is derived from an EMBL/GenBank/DDBJ whole genome shotgun (WGS) entry which is preliminary data.</text>
</comment>
<dbReference type="InterPro" id="IPR011990">
    <property type="entry name" value="TPR-like_helical_dom_sf"/>
</dbReference>
<feature type="region of interest" description="Disordered" evidence="2">
    <location>
        <begin position="283"/>
        <end position="337"/>
    </location>
</feature>
<dbReference type="Gene3D" id="1.25.40.10">
    <property type="entry name" value="Tetratricopeptide repeat domain"/>
    <property type="match status" value="1"/>
</dbReference>
<sequence>MKRKLKGAVLLGLSLASPQALALGVGALEVHSPLGAPLEATIPLYDTQGLDPAAFQARLADAQTYARAGLARSEPLRDLGFRVERRGARLVLALDSRQPINEPYLDLLIDLEWPGGQQLRQITLLLDPPDYRPLGEPAAPRVPATPATPAPAATPRTVSSPAAPSPAAQAQGNPAFVRSGDTLWAVASRLRPDSDVSMQQMMLALVAANPEVFPNGNINQMRAGFALRVPGREGLVAISRAEADQLVQAHHQAWANRGGGAPAPVAMPTLVAAVAPRAEAAREALPPENGEAEVQAEAEPAAEVSGGETPAPSAESTPAAPAAQEAEGEAVAPSAGDEQAAPRLVLLSDAELAAEQAVGQADEEGAIEPAFGESVAEEAKASALAAADGLAEGEDVVEERAPTPMQSGEPLLAQSSAAEEAGLAEEPRPATALAELREERDELRGEITALRDEMAALREQLAALVADDGGADGAGLGGIVPPDSATPAEGAPAQNRPWWGAIWAGARDHTLALGGAALALLLALWALLRRRREEDEGQSFAELYAASPAPEAHPAWAVPGPAQPGRSALPEAEAISEADIFIAYGRYDQARELLEASLARDPSRDDLRLKLMTVLVEQRDWAAARREGELLKAHGDPALAAELARLQTRCQAEADGEPSAPAEPQGPSPGEPSVDSSQADSVERMIDYGPSQDVGDEPGASEAEAPRAESSERERIIDYRPPQIEPVEPKGETPQQPEVAFTGDDEAAAPPADAAIPADWEVEELAFPAADLDNEAPAAAPAAQRLLAEAQALLETGERERAAELLARVVADGDDQRREQARALIAQHNL</sequence>
<evidence type="ECO:0000313" key="5">
    <source>
        <dbReference type="EMBL" id="MFC7088772.1"/>
    </source>
</evidence>
<dbReference type="RefSeq" id="WP_346062143.1">
    <property type="nucleotide sequence ID" value="NZ_BAAADR010000007.1"/>
</dbReference>
<keyword evidence="1" id="KW-0175">Coiled coil</keyword>
<feature type="region of interest" description="Disordered" evidence="2">
    <location>
        <begin position="650"/>
        <end position="754"/>
    </location>
</feature>
<feature type="compositionally biased region" description="Low complexity" evidence="2">
    <location>
        <begin position="137"/>
        <end position="171"/>
    </location>
</feature>
<reference evidence="6" key="1">
    <citation type="journal article" date="2019" name="Int. J. Syst. Evol. Microbiol.">
        <title>The Global Catalogue of Microorganisms (GCM) 10K type strain sequencing project: providing services to taxonomists for standard genome sequencing and annotation.</title>
        <authorList>
            <consortium name="The Broad Institute Genomics Platform"/>
            <consortium name="The Broad Institute Genome Sequencing Center for Infectious Disease"/>
            <person name="Wu L."/>
            <person name="Ma J."/>
        </authorList>
    </citation>
    <scope>NUCLEOTIDE SEQUENCE [LARGE SCALE GENOMIC DNA]</scope>
    <source>
        <strain evidence="6">CGMCC 1.13666</strain>
    </source>
</reference>
<dbReference type="EMBL" id="JBHSZP010000012">
    <property type="protein sequence ID" value="MFC7088772.1"/>
    <property type="molecule type" value="Genomic_DNA"/>
</dbReference>
<dbReference type="InterPro" id="IPR057840">
    <property type="entry name" value="FimV_N"/>
</dbReference>
<feature type="compositionally biased region" description="Low complexity" evidence="2">
    <location>
        <begin position="297"/>
        <end position="333"/>
    </location>
</feature>
<gene>
    <name evidence="5" type="ORF">ACFQH5_04295</name>
</gene>
<feature type="region of interest" description="Disordered" evidence="2">
    <location>
        <begin position="133"/>
        <end position="174"/>
    </location>
</feature>
<keyword evidence="3" id="KW-0732">Signal</keyword>
<evidence type="ECO:0000256" key="1">
    <source>
        <dbReference type="SAM" id="Coils"/>
    </source>
</evidence>
<evidence type="ECO:0000313" key="6">
    <source>
        <dbReference type="Proteomes" id="UP001596411"/>
    </source>
</evidence>
<feature type="chain" id="PRO_5045260590" evidence="3">
    <location>
        <begin position="23"/>
        <end position="830"/>
    </location>
</feature>
<protein>
    <submittedName>
        <fullName evidence="5">FimV/HubP family polar landmark protein</fullName>
    </submittedName>
</protein>
<feature type="domain" description="FimV N-terminal" evidence="4">
    <location>
        <begin position="23"/>
        <end position="129"/>
    </location>
</feature>
<organism evidence="5 6">
    <name type="scientific">Halomonas salifodinae</name>
    <dbReference type="NCBI Taxonomy" id="438745"/>
    <lineage>
        <taxon>Bacteria</taxon>
        <taxon>Pseudomonadati</taxon>
        <taxon>Pseudomonadota</taxon>
        <taxon>Gammaproteobacteria</taxon>
        <taxon>Oceanospirillales</taxon>
        <taxon>Halomonadaceae</taxon>
        <taxon>Halomonas</taxon>
    </lineage>
</organism>
<proteinExistence type="predicted"/>
<dbReference type="Pfam" id="PF25800">
    <property type="entry name" value="FimV_N"/>
    <property type="match status" value="1"/>
</dbReference>